<accession>A0ABQ6LZL4</accession>
<sequence>MLLLMLAVSVQAHRYHFGLTEISINERTQSVEIVHRFFVADIERALQVGADKNLKDDEVGLKKYVDTHFWIKGAEGERLPLKWVGIESDVRNVWVYQELPLSALPEGMLRLRQSMLLEIEQDQVNTVNVTLEGKTTSHTLREGAAERLIQIR</sequence>
<reference evidence="1 2" key="1">
    <citation type="submission" date="2023-04" db="EMBL/GenBank/DDBJ databases">
        <title>Marinobulbifer ophiurae gen. nov., sp. Nov., isolate from tissue of brittle star Ophioplocus japonicus.</title>
        <authorList>
            <person name="Kawano K."/>
            <person name="Sawayama S."/>
            <person name="Nakagawa S."/>
        </authorList>
    </citation>
    <scope>NUCLEOTIDE SEQUENCE [LARGE SCALE GENOMIC DNA]</scope>
    <source>
        <strain evidence="1 2">NKW57</strain>
    </source>
</reference>
<dbReference type="Pfam" id="PF20420">
    <property type="entry name" value="DUF6702"/>
    <property type="match status" value="1"/>
</dbReference>
<evidence type="ECO:0000313" key="1">
    <source>
        <dbReference type="EMBL" id="GMG87535.1"/>
    </source>
</evidence>
<dbReference type="Proteomes" id="UP001224392">
    <property type="component" value="Unassembled WGS sequence"/>
</dbReference>
<proteinExistence type="predicted"/>
<protein>
    <submittedName>
        <fullName evidence="1">Uncharacterized protein</fullName>
    </submittedName>
</protein>
<comment type="caution">
    <text evidence="1">The sequence shown here is derived from an EMBL/GenBank/DDBJ whole genome shotgun (WGS) entry which is preliminary data.</text>
</comment>
<dbReference type="EMBL" id="BSYJ01000003">
    <property type="protein sequence ID" value="GMG87535.1"/>
    <property type="molecule type" value="Genomic_DNA"/>
</dbReference>
<evidence type="ECO:0000313" key="2">
    <source>
        <dbReference type="Proteomes" id="UP001224392"/>
    </source>
</evidence>
<name>A0ABQ6LZL4_9GAMM</name>
<gene>
    <name evidence="1" type="ORF">MNKW57_18560</name>
</gene>
<keyword evidence="2" id="KW-1185">Reference proteome</keyword>
<dbReference type="InterPro" id="IPR046525">
    <property type="entry name" value="DUF6702"/>
</dbReference>
<organism evidence="1 2">
    <name type="scientific">Biformimicrobium ophioploci</name>
    <dbReference type="NCBI Taxonomy" id="3036711"/>
    <lineage>
        <taxon>Bacteria</taxon>
        <taxon>Pseudomonadati</taxon>
        <taxon>Pseudomonadota</taxon>
        <taxon>Gammaproteobacteria</taxon>
        <taxon>Cellvibrionales</taxon>
        <taxon>Microbulbiferaceae</taxon>
        <taxon>Biformimicrobium</taxon>
    </lineage>
</organism>